<gene>
    <name evidence="2" type="ORF">Dfulv_12760</name>
</gene>
<evidence type="ECO:0000313" key="3">
    <source>
        <dbReference type="Proteomes" id="UP001059617"/>
    </source>
</evidence>
<reference evidence="2" key="1">
    <citation type="submission" date="2021-04" db="EMBL/GenBank/DDBJ databases">
        <authorList>
            <person name="Hartkoorn R.C."/>
            <person name="Beaudoing E."/>
            <person name="Hot D."/>
        </authorList>
    </citation>
    <scope>NUCLEOTIDE SEQUENCE</scope>
    <source>
        <strain evidence="2">NRRL B-16292</strain>
    </source>
</reference>
<feature type="region of interest" description="Disordered" evidence="1">
    <location>
        <begin position="197"/>
        <end position="253"/>
    </location>
</feature>
<feature type="region of interest" description="Disordered" evidence="1">
    <location>
        <begin position="599"/>
        <end position="651"/>
    </location>
</feature>
<evidence type="ECO:0000313" key="2">
    <source>
        <dbReference type="EMBL" id="UWP85042.1"/>
    </source>
</evidence>
<feature type="compositionally biased region" description="Low complexity" evidence="1">
    <location>
        <begin position="119"/>
        <end position="130"/>
    </location>
</feature>
<dbReference type="Proteomes" id="UP001059617">
    <property type="component" value="Chromosome"/>
</dbReference>
<feature type="compositionally biased region" description="Basic and acidic residues" evidence="1">
    <location>
        <begin position="109"/>
        <end position="118"/>
    </location>
</feature>
<sequence>MTTVVLPPVAAAVLVAAVDGLPARLRKKLDDAAAKLAGRAVVADGPRYSVTIDDTTTVTLVTEAGVVRSPDAVTCTCLLAPNCLHRAAILALAPVDAGDPEEPVSEAAPADRADDRLDSSAPSSGTAAPAGVAAAAGSGAAGVAAAAGPGAASVAAAAGPGAASVAAPDPAGGTGATAGTGATGGTGAFSSVDTVGAAPSHATGAAPSDTAGVDEAAGAAGRAGVTEAAPGLAGDSSAVAPVTASGSADPPPLTAQQATAVANLWRAAAAVLAAGVTGSGAVVRTTLLRAAHDAQACKVYRPAAAARAVATLLQAARAGEPQYRLADLTDALRDLLTVTHRLRVAPAAGLLGSARRAYEMRGSLRLYGLCTTAVLADTGHAGVVTYVADRDGELWMIADVAPGDARRAATAGNATVALGETALSHRALTRAGLVVSGATAATTRQLGAGKSVRAVTASGVAWHEEPLAGLWAPPAAEQIHRAFEALTVPVAERAAGSDLLFLSVRVVGTDGDDVFAATADGTTLTLRVASDHPALAYRENLRLLGTRPGLELLLIGRPDPARQGTVHPLAVAPPSGVTWSLPAPHQGHADLAFDRLHRSHLPEPDQPPTEPDQPVTESVQPPAESVQPPSKADDAAPPADVDGTGGQQDDAWQPVAADPALHLLRAQVERTVSGGRAMVTFAARRGPSDADRVRRARLETGAALLDHLATAAGNRPRDAFGRLADDDGTAFAQVWLAAAVYSDAATRAYAEASWLPGDLTPAGPATEGSR</sequence>
<protein>
    <recommendedName>
        <fullName evidence="4">SWIM-type domain-containing protein</fullName>
    </recommendedName>
</protein>
<feature type="region of interest" description="Disordered" evidence="1">
    <location>
        <begin position="98"/>
        <end position="130"/>
    </location>
</feature>
<name>A0ABY5W4R1_9ACTN</name>
<reference evidence="2" key="2">
    <citation type="submission" date="2022-09" db="EMBL/GenBank/DDBJ databases">
        <title>Biosynthetic gene clusters of Dactylosporangioum fulvum.</title>
        <authorList>
            <person name="Caradec T."/>
        </authorList>
    </citation>
    <scope>NUCLEOTIDE SEQUENCE</scope>
    <source>
        <strain evidence="2">NRRL B-16292</strain>
    </source>
</reference>
<proteinExistence type="predicted"/>
<dbReference type="EMBL" id="CP073720">
    <property type="protein sequence ID" value="UWP85042.1"/>
    <property type="molecule type" value="Genomic_DNA"/>
</dbReference>
<organism evidence="2 3">
    <name type="scientific">Dactylosporangium fulvum</name>
    <dbReference type="NCBI Taxonomy" id="53359"/>
    <lineage>
        <taxon>Bacteria</taxon>
        <taxon>Bacillati</taxon>
        <taxon>Actinomycetota</taxon>
        <taxon>Actinomycetes</taxon>
        <taxon>Micromonosporales</taxon>
        <taxon>Micromonosporaceae</taxon>
        <taxon>Dactylosporangium</taxon>
    </lineage>
</organism>
<evidence type="ECO:0000256" key="1">
    <source>
        <dbReference type="SAM" id="MobiDB-lite"/>
    </source>
</evidence>
<dbReference type="RefSeq" id="WP_259863080.1">
    <property type="nucleotide sequence ID" value="NZ_CP073720.1"/>
</dbReference>
<accession>A0ABY5W4R1</accession>
<evidence type="ECO:0008006" key="4">
    <source>
        <dbReference type="Google" id="ProtNLM"/>
    </source>
</evidence>
<keyword evidence="3" id="KW-1185">Reference proteome</keyword>